<comment type="subunit">
    <text evidence="9">Component of the Sec protein translocase complex. Heterotrimer consisting of SecY, SecE and SecG subunits. The heterotrimers can form oligomers, although 1 heterotrimer is thought to be able to translocate proteins. Interacts with the ribosome. Interacts with SecDF, and other proteins may be involved. Interacts with SecA.</text>
</comment>
<evidence type="ECO:0000256" key="2">
    <source>
        <dbReference type="ARBA" id="ARBA00022448"/>
    </source>
</evidence>
<protein>
    <recommendedName>
        <fullName evidence="9">Protein translocase subunit SecE</fullName>
    </recommendedName>
</protein>
<organism evidence="11 12">
    <name type="scientific">Actinomadura spongiicola</name>
    <dbReference type="NCBI Taxonomy" id="2303421"/>
    <lineage>
        <taxon>Bacteria</taxon>
        <taxon>Bacillati</taxon>
        <taxon>Actinomycetota</taxon>
        <taxon>Actinomycetes</taxon>
        <taxon>Streptosporangiales</taxon>
        <taxon>Thermomonosporaceae</taxon>
        <taxon>Actinomadura</taxon>
    </lineage>
</organism>
<keyword evidence="3 9" id="KW-1003">Cell membrane</keyword>
<name>A0A372GLS9_9ACTN</name>
<dbReference type="InterPro" id="IPR038379">
    <property type="entry name" value="SecE_sf"/>
</dbReference>
<dbReference type="RefSeq" id="WP_117398310.1">
    <property type="nucleotide sequence ID" value="NZ_QVNQ01000002.1"/>
</dbReference>
<evidence type="ECO:0000256" key="8">
    <source>
        <dbReference type="ARBA" id="ARBA00023136"/>
    </source>
</evidence>
<keyword evidence="2 9" id="KW-0813">Transport</keyword>
<keyword evidence="7 9" id="KW-0811">Translocation</keyword>
<evidence type="ECO:0000256" key="3">
    <source>
        <dbReference type="ARBA" id="ARBA00022475"/>
    </source>
</evidence>
<feature type="region of interest" description="Disordered" evidence="10">
    <location>
        <begin position="1"/>
        <end position="30"/>
    </location>
</feature>
<dbReference type="OrthoDB" id="9805743at2"/>
<keyword evidence="5 9" id="KW-0653">Protein transport</keyword>
<dbReference type="GO" id="GO:0009306">
    <property type="term" value="P:protein secretion"/>
    <property type="evidence" value="ECO:0007669"/>
    <property type="project" value="UniProtKB-UniRule"/>
</dbReference>
<feature type="compositionally biased region" description="Acidic residues" evidence="10">
    <location>
        <begin position="1"/>
        <end position="13"/>
    </location>
</feature>
<comment type="subcellular location">
    <subcellularLocation>
        <location evidence="9">Cell membrane</location>
        <topology evidence="9">Single-pass membrane protein</topology>
    </subcellularLocation>
    <subcellularLocation>
        <location evidence="1">Membrane</location>
    </subcellularLocation>
</comment>
<dbReference type="HAMAP" id="MF_00422">
    <property type="entry name" value="SecE"/>
    <property type="match status" value="1"/>
</dbReference>
<keyword evidence="8 9" id="KW-0472">Membrane</keyword>
<evidence type="ECO:0000256" key="10">
    <source>
        <dbReference type="SAM" id="MobiDB-lite"/>
    </source>
</evidence>
<dbReference type="EMBL" id="QVNQ01000002">
    <property type="protein sequence ID" value="RFS86132.1"/>
    <property type="molecule type" value="Genomic_DNA"/>
</dbReference>
<evidence type="ECO:0000256" key="6">
    <source>
        <dbReference type="ARBA" id="ARBA00022989"/>
    </source>
</evidence>
<dbReference type="GO" id="GO:0005886">
    <property type="term" value="C:plasma membrane"/>
    <property type="evidence" value="ECO:0007669"/>
    <property type="project" value="UniProtKB-SubCell"/>
</dbReference>
<dbReference type="GO" id="GO:0008320">
    <property type="term" value="F:protein transmembrane transporter activity"/>
    <property type="evidence" value="ECO:0007669"/>
    <property type="project" value="UniProtKB-UniRule"/>
</dbReference>
<keyword evidence="12" id="KW-1185">Reference proteome</keyword>
<evidence type="ECO:0000313" key="11">
    <source>
        <dbReference type="EMBL" id="RFS86132.1"/>
    </source>
</evidence>
<dbReference type="AlphaFoldDB" id="A0A372GLS9"/>
<dbReference type="Gene3D" id="1.20.5.1030">
    <property type="entry name" value="Preprotein translocase secy subunit"/>
    <property type="match status" value="1"/>
</dbReference>
<gene>
    <name evidence="9 11" type="primary">secE</name>
    <name evidence="11" type="ORF">D0T12_05770</name>
</gene>
<comment type="similarity">
    <text evidence="9">Belongs to the SecE/SEC61-gamma family.</text>
</comment>
<keyword evidence="4 9" id="KW-0812">Transmembrane</keyword>
<reference evidence="11 12" key="1">
    <citation type="submission" date="2018-08" db="EMBL/GenBank/DDBJ databases">
        <title>Actinomadura spongicola sp. nov., isolated from marine sponge Leucetta chagosensis.</title>
        <authorList>
            <person name="Li L."/>
            <person name="Lin H.W."/>
        </authorList>
    </citation>
    <scope>NUCLEOTIDE SEQUENCE [LARGE SCALE GENOMIC DNA]</scope>
    <source>
        <strain evidence="11 12">LHW52907</strain>
    </source>
</reference>
<dbReference type="InterPro" id="IPR001901">
    <property type="entry name" value="Translocase_SecE/Sec61-g"/>
</dbReference>
<evidence type="ECO:0000256" key="9">
    <source>
        <dbReference type="HAMAP-Rule" id="MF_00422"/>
    </source>
</evidence>
<dbReference type="PANTHER" id="PTHR33910">
    <property type="entry name" value="PROTEIN TRANSLOCASE SUBUNIT SECE"/>
    <property type="match status" value="1"/>
</dbReference>
<dbReference type="PANTHER" id="PTHR33910:SF1">
    <property type="entry name" value="PROTEIN TRANSLOCASE SUBUNIT SECE"/>
    <property type="match status" value="1"/>
</dbReference>
<dbReference type="GO" id="GO:0006605">
    <property type="term" value="P:protein targeting"/>
    <property type="evidence" value="ECO:0007669"/>
    <property type="project" value="UniProtKB-UniRule"/>
</dbReference>
<sequence length="88" mass="10034">MATETDERDEPEAKDEGKRKKEKRSASRRTSPSLFVRQIVAELRKVIWPTRRELVTYTTVSLVFVLIMVALVSAVDYGLQEGVYAIFG</sequence>
<dbReference type="Pfam" id="PF00584">
    <property type="entry name" value="SecE"/>
    <property type="match status" value="1"/>
</dbReference>
<dbReference type="InterPro" id="IPR005807">
    <property type="entry name" value="SecE_bac"/>
</dbReference>
<accession>A0A372GLS9</accession>
<dbReference type="GO" id="GO:0043952">
    <property type="term" value="P:protein transport by the Sec complex"/>
    <property type="evidence" value="ECO:0007669"/>
    <property type="project" value="UniProtKB-UniRule"/>
</dbReference>
<evidence type="ECO:0000313" key="12">
    <source>
        <dbReference type="Proteomes" id="UP000262882"/>
    </source>
</evidence>
<dbReference type="NCBIfam" id="TIGR00964">
    <property type="entry name" value="secE_bact"/>
    <property type="match status" value="1"/>
</dbReference>
<keyword evidence="6 9" id="KW-1133">Transmembrane helix</keyword>
<comment type="function">
    <text evidence="9">Essential subunit of the Sec protein translocation channel SecYEG. Clamps together the 2 halves of SecY. May contact the channel plug during translocation.</text>
</comment>
<dbReference type="Proteomes" id="UP000262882">
    <property type="component" value="Unassembled WGS sequence"/>
</dbReference>
<dbReference type="GO" id="GO:0065002">
    <property type="term" value="P:intracellular protein transmembrane transport"/>
    <property type="evidence" value="ECO:0007669"/>
    <property type="project" value="UniProtKB-UniRule"/>
</dbReference>
<proteinExistence type="inferred from homology"/>
<evidence type="ECO:0000256" key="1">
    <source>
        <dbReference type="ARBA" id="ARBA00004370"/>
    </source>
</evidence>
<comment type="caution">
    <text evidence="11">The sequence shown here is derived from an EMBL/GenBank/DDBJ whole genome shotgun (WGS) entry which is preliminary data.</text>
</comment>
<evidence type="ECO:0000256" key="5">
    <source>
        <dbReference type="ARBA" id="ARBA00022927"/>
    </source>
</evidence>
<feature type="transmembrane region" description="Helical" evidence="9">
    <location>
        <begin position="54"/>
        <end position="75"/>
    </location>
</feature>
<evidence type="ECO:0000256" key="4">
    <source>
        <dbReference type="ARBA" id="ARBA00022692"/>
    </source>
</evidence>
<evidence type="ECO:0000256" key="7">
    <source>
        <dbReference type="ARBA" id="ARBA00023010"/>
    </source>
</evidence>